<dbReference type="KEGG" id="orp:MOP44_27620"/>
<proteinExistence type="predicted"/>
<gene>
    <name evidence="1" type="ORF">MOP44_27620</name>
</gene>
<organism evidence="1 2">
    <name type="scientific">Occallatibacter riparius</name>
    <dbReference type="NCBI Taxonomy" id="1002689"/>
    <lineage>
        <taxon>Bacteria</taxon>
        <taxon>Pseudomonadati</taxon>
        <taxon>Acidobacteriota</taxon>
        <taxon>Terriglobia</taxon>
        <taxon>Terriglobales</taxon>
        <taxon>Acidobacteriaceae</taxon>
        <taxon>Occallatibacter</taxon>
    </lineage>
</organism>
<dbReference type="AlphaFoldDB" id="A0A9J7BNV7"/>
<reference evidence="1" key="1">
    <citation type="submission" date="2021-04" db="EMBL/GenBank/DDBJ databases">
        <title>Phylogenetic analysis of Acidobacteriaceae.</title>
        <authorList>
            <person name="Qiu L."/>
            <person name="Zhang Q."/>
        </authorList>
    </citation>
    <scope>NUCLEOTIDE SEQUENCE</scope>
    <source>
        <strain evidence="1">DSM 25168</strain>
    </source>
</reference>
<dbReference type="Proteomes" id="UP001059380">
    <property type="component" value="Chromosome"/>
</dbReference>
<accession>A0A9J7BNV7</accession>
<keyword evidence="2" id="KW-1185">Reference proteome</keyword>
<dbReference type="RefSeq" id="WP_260793808.1">
    <property type="nucleotide sequence ID" value="NZ_CP093313.1"/>
</dbReference>
<name>A0A9J7BNV7_9BACT</name>
<sequence>MYIPLVRESVRVRGHSGTFYVQQVDYHREVAHLASSAAEKKAPHIVNFEELFATWEDPDREQSHQIAR</sequence>
<evidence type="ECO:0000313" key="2">
    <source>
        <dbReference type="Proteomes" id="UP001059380"/>
    </source>
</evidence>
<dbReference type="EMBL" id="CP093313">
    <property type="protein sequence ID" value="UWZ84303.1"/>
    <property type="molecule type" value="Genomic_DNA"/>
</dbReference>
<protein>
    <submittedName>
        <fullName evidence="1">Uncharacterized protein</fullName>
    </submittedName>
</protein>
<evidence type="ECO:0000313" key="1">
    <source>
        <dbReference type="EMBL" id="UWZ84303.1"/>
    </source>
</evidence>